<dbReference type="Pfam" id="PF14015">
    <property type="entry name" value="DUF4231"/>
    <property type="match status" value="1"/>
</dbReference>
<keyword evidence="4" id="KW-1185">Reference proteome</keyword>
<dbReference type="NCBIfam" id="NF033634">
    <property type="entry name" value="SLATT_1"/>
    <property type="match status" value="1"/>
</dbReference>
<evidence type="ECO:0000313" key="3">
    <source>
        <dbReference type="EMBL" id="MCQ8190169.1"/>
    </source>
</evidence>
<protein>
    <submittedName>
        <fullName evidence="3">DUF4231 domain-containing protein</fullName>
    </submittedName>
</protein>
<feature type="domain" description="SMODS and SLOG-associating 2TM effector" evidence="2">
    <location>
        <begin position="161"/>
        <end position="287"/>
    </location>
</feature>
<name>A0ABT1V036_9ACTN</name>
<reference evidence="3 4" key="1">
    <citation type="submission" date="2022-07" db="EMBL/GenBank/DDBJ databases">
        <authorList>
            <person name="Phongsopitanun W."/>
            <person name="Tanasupawat S."/>
        </authorList>
    </citation>
    <scope>NUCLEOTIDE SEQUENCE [LARGE SCALE GENOMIC DNA]</scope>
    <source>
        <strain evidence="3 4">RCU-064</strain>
    </source>
</reference>
<dbReference type="RefSeq" id="WP_256651208.1">
    <property type="nucleotide sequence ID" value="NZ_JANIAA010000010.1"/>
</dbReference>
<feature type="transmembrane region" description="Helical" evidence="1">
    <location>
        <begin position="60"/>
        <end position="79"/>
    </location>
</feature>
<sequence length="294" mass="32282">MGNNGSSALVEAWRQQSVWSQAANRVKTSISRARLLALLLGVCFAVLGAASAQVMDDSPAWGRSLAFAAAIAAGLTPLVGQHATPQRVRDWTRLRSISEGLKAEVYARLAGGSVYRAADPDALLVERVEQLQFESADLTRYTAELSPVLRDLPAIGDLVSYMETRVKGQINNYYLPRAQQMRSRLAVVRRVEFTFGALTTVLAAVGGAFEVAFAGMWLAVAATAGTAVTAYAATGKYDYQELEFSRTASELERTYQRWLRDLPMSPEDEDRLIEHCEGVISVQNEAWMVKWQGE</sequence>
<accession>A0ABT1V036</accession>
<feature type="transmembrane region" description="Helical" evidence="1">
    <location>
        <begin position="215"/>
        <end position="233"/>
    </location>
</feature>
<dbReference type="InterPro" id="IPR040884">
    <property type="entry name" value="SLATT_1"/>
</dbReference>
<evidence type="ECO:0000313" key="4">
    <source>
        <dbReference type="Proteomes" id="UP001204746"/>
    </source>
</evidence>
<dbReference type="EMBL" id="JANIAA010000010">
    <property type="protein sequence ID" value="MCQ8190169.1"/>
    <property type="molecule type" value="Genomic_DNA"/>
</dbReference>
<dbReference type="Pfam" id="PF18181">
    <property type="entry name" value="SLATT_1"/>
    <property type="match status" value="1"/>
</dbReference>
<keyword evidence="1" id="KW-0472">Membrane</keyword>
<comment type="caution">
    <text evidence="3">The sequence shown here is derived from an EMBL/GenBank/DDBJ whole genome shotgun (WGS) entry which is preliminary data.</text>
</comment>
<feature type="transmembrane region" description="Helical" evidence="1">
    <location>
        <begin position="35"/>
        <end position="54"/>
    </location>
</feature>
<keyword evidence="1" id="KW-1133">Transmembrane helix</keyword>
<dbReference type="InterPro" id="IPR025325">
    <property type="entry name" value="DUF4231"/>
</dbReference>
<proteinExistence type="predicted"/>
<feature type="transmembrane region" description="Helical" evidence="1">
    <location>
        <begin position="191"/>
        <end position="209"/>
    </location>
</feature>
<dbReference type="Proteomes" id="UP001204746">
    <property type="component" value="Unassembled WGS sequence"/>
</dbReference>
<evidence type="ECO:0000259" key="2">
    <source>
        <dbReference type="Pfam" id="PF18181"/>
    </source>
</evidence>
<gene>
    <name evidence="3" type="ORF">NP777_18230</name>
</gene>
<evidence type="ECO:0000256" key="1">
    <source>
        <dbReference type="SAM" id="Phobius"/>
    </source>
</evidence>
<keyword evidence="1" id="KW-0812">Transmembrane</keyword>
<organism evidence="3 4">
    <name type="scientific">Streptomyces rugosispiralis</name>
    <dbReference type="NCBI Taxonomy" id="2967341"/>
    <lineage>
        <taxon>Bacteria</taxon>
        <taxon>Bacillati</taxon>
        <taxon>Actinomycetota</taxon>
        <taxon>Actinomycetes</taxon>
        <taxon>Kitasatosporales</taxon>
        <taxon>Streptomycetaceae</taxon>
        <taxon>Streptomyces</taxon>
    </lineage>
</organism>